<dbReference type="CDD" id="cd07040">
    <property type="entry name" value="HP"/>
    <property type="match status" value="1"/>
</dbReference>
<feature type="chain" id="PRO_5042100167" description="Phosphoglycerate mutase family protein" evidence="1">
    <location>
        <begin position="17"/>
        <end position="207"/>
    </location>
</feature>
<reference evidence="2" key="1">
    <citation type="submission" date="2023-03" db="EMBL/GenBank/DDBJ databases">
        <title>Mating type loci evolution in Malassezia.</title>
        <authorList>
            <person name="Coelho M.A."/>
        </authorList>
    </citation>
    <scope>NUCLEOTIDE SEQUENCE</scope>
    <source>
        <strain evidence="2">CBS 9557</strain>
    </source>
</reference>
<evidence type="ECO:0000256" key="1">
    <source>
        <dbReference type="SAM" id="SignalP"/>
    </source>
</evidence>
<organism evidence="2 3">
    <name type="scientific">Malassezia nana</name>
    <dbReference type="NCBI Taxonomy" id="180528"/>
    <lineage>
        <taxon>Eukaryota</taxon>
        <taxon>Fungi</taxon>
        <taxon>Dikarya</taxon>
        <taxon>Basidiomycota</taxon>
        <taxon>Ustilaginomycotina</taxon>
        <taxon>Malasseziomycetes</taxon>
        <taxon>Malasseziales</taxon>
        <taxon>Malasseziaceae</taxon>
        <taxon>Malassezia</taxon>
    </lineage>
</organism>
<dbReference type="Gene3D" id="3.40.50.1240">
    <property type="entry name" value="Phosphoglycerate mutase-like"/>
    <property type="match status" value="1"/>
</dbReference>
<dbReference type="AlphaFoldDB" id="A0AAF0EQ24"/>
<name>A0AAF0EQ24_9BASI</name>
<gene>
    <name evidence="2" type="ORF">MNAN1_001671</name>
</gene>
<keyword evidence="1" id="KW-0732">Signal</keyword>
<protein>
    <recommendedName>
        <fullName evidence="4">Phosphoglycerate mutase family protein</fullName>
    </recommendedName>
</protein>
<keyword evidence="3" id="KW-1185">Reference proteome</keyword>
<dbReference type="Proteomes" id="UP001213623">
    <property type="component" value="Chromosome 3"/>
</dbReference>
<sequence>MRLSLVFAGALFLCTAAKIAVHKRGDDDVKAKIYLIRHGEKVSDDAVGLSADGQRRALCLANLFSQGDKKVDAIITQDYKSDGRRIRPYDTVKPLASRLGLTIDHHCDRDDEDCAADTVAKAAKNGAQSILVCWEHDALSDIADELGIDDLEYPNDRFDVVFQMYGGKMDAIFSEGCPKLDDQFEGWVGTRKDDLIDDDSWADGAGK</sequence>
<evidence type="ECO:0000313" key="2">
    <source>
        <dbReference type="EMBL" id="WFD26686.1"/>
    </source>
</evidence>
<dbReference type="SUPFAM" id="SSF53254">
    <property type="entry name" value="Phosphoglycerate mutase-like"/>
    <property type="match status" value="1"/>
</dbReference>
<proteinExistence type="predicted"/>
<dbReference type="EMBL" id="CP119894">
    <property type="protein sequence ID" value="WFD26686.1"/>
    <property type="molecule type" value="Genomic_DNA"/>
</dbReference>
<feature type="signal peptide" evidence="1">
    <location>
        <begin position="1"/>
        <end position="16"/>
    </location>
</feature>
<dbReference type="InterPro" id="IPR029033">
    <property type="entry name" value="His_PPase_superfam"/>
</dbReference>
<evidence type="ECO:0008006" key="4">
    <source>
        <dbReference type="Google" id="ProtNLM"/>
    </source>
</evidence>
<evidence type="ECO:0000313" key="3">
    <source>
        <dbReference type="Proteomes" id="UP001213623"/>
    </source>
</evidence>
<accession>A0AAF0EQ24</accession>